<proteinExistence type="predicted"/>
<dbReference type="EMBL" id="GGEC01072681">
    <property type="protein sequence ID" value="MBX53165.1"/>
    <property type="molecule type" value="Transcribed_RNA"/>
</dbReference>
<accession>A0A2P2PEL6</accession>
<name>A0A2P2PEL6_RHIMU</name>
<protein>
    <submittedName>
        <fullName evidence="1">Uncharacterized protein</fullName>
    </submittedName>
</protein>
<sequence length="42" mass="4903">MNTKHGHAMGGSRTTYIDEERNNCYYFSLGSFTFFCFAWGRV</sequence>
<dbReference type="AlphaFoldDB" id="A0A2P2PEL6"/>
<evidence type="ECO:0000313" key="1">
    <source>
        <dbReference type="EMBL" id="MBX53165.1"/>
    </source>
</evidence>
<organism evidence="1">
    <name type="scientific">Rhizophora mucronata</name>
    <name type="common">Asiatic mangrove</name>
    <dbReference type="NCBI Taxonomy" id="61149"/>
    <lineage>
        <taxon>Eukaryota</taxon>
        <taxon>Viridiplantae</taxon>
        <taxon>Streptophyta</taxon>
        <taxon>Embryophyta</taxon>
        <taxon>Tracheophyta</taxon>
        <taxon>Spermatophyta</taxon>
        <taxon>Magnoliopsida</taxon>
        <taxon>eudicotyledons</taxon>
        <taxon>Gunneridae</taxon>
        <taxon>Pentapetalae</taxon>
        <taxon>rosids</taxon>
        <taxon>fabids</taxon>
        <taxon>Malpighiales</taxon>
        <taxon>Rhizophoraceae</taxon>
        <taxon>Rhizophora</taxon>
    </lineage>
</organism>
<reference evidence="1" key="1">
    <citation type="submission" date="2018-02" db="EMBL/GenBank/DDBJ databases">
        <title>Rhizophora mucronata_Transcriptome.</title>
        <authorList>
            <person name="Meera S.P."/>
            <person name="Sreeshan A."/>
            <person name="Augustine A."/>
        </authorList>
    </citation>
    <scope>NUCLEOTIDE SEQUENCE</scope>
    <source>
        <tissue evidence="1">Leaf</tissue>
    </source>
</reference>